<evidence type="ECO:0000313" key="6">
    <source>
        <dbReference type="EMBL" id="KKL22144.1"/>
    </source>
</evidence>
<dbReference type="InterPro" id="IPR023828">
    <property type="entry name" value="Peptidase_S8_Ser-AS"/>
</dbReference>
<keyword evidence="2" id="KW-0645">Protease</keyword>
<comment type="caution">
    <text evidence="6">The sequence shown here is derived from an EMBL/GenBank/DDBJ whole genome shotgun (WGS) entry which is preliminary data.</text>
</comment>
<feature type="domain" description="Peptidase S8/S53" evidence="5">
    <location>
        <begin position="3"/>
        <end position="85"/>
    </location>
</feature>
<evidence type="ECO:0000256" key="3">
    <source>
        <dbReference type="ARBA" id="ARBA00022801"/>
    </source>
</evidence>
<gene>
    <name evidence="6" type="ORF">LCGC14_2438390</name>
</gene>
<dbReference type="Gene3D" id="3.40.50.200">
    <property type="entry name" value="Peptidase S8/S53 domain"/>
    <property type="match status" value="1"/>
</dbReference>
<accession>A0A0F9BJR5</accession>
<evidence type="ECO:0000256" key="1">
    <source>
        <dbReference type="ARBA" id="ARBA00011073"/>
    </source>
</evidence>
<dbReference type="EMBL" id="LAZR01037461">
    <property type="protein sequence ID" value="KKL22144.1"/>
    <property type="molecule type" value="Genomic_DNA"/>
</dbReference>
<dbReference type="PROSITE" id="PS51892">
    <property type="entry name" value="SUBTILASE"/>
    <property type="match status" value="1"/>
</dbReference>
<evidence type="ECO:0000259" key="5">
    <source>
        <dbReference type="Pfam" id="PF00082"/>
    </source>
</evidence>
<proteinExistence type="inferred from homology"/>
<dbReference type="PROSITE" id="PS00138">
    <property type="entry name" value="SUBTILASE_SER"/>
    <property type="match status" value="1"/>
</dbReference>
<dbReference type="PANTHER" id="PTHR43806:SF11">
    <property type="entry name" value="CEREVISIN-RELATED"/>
    <property type="match status" value="1"/>
</dbReference>
<comment type="similarity">
    <text evidence="1">Belongs to the peptidase S8 family.</text>
</comment>
<dbReference type="InterPro" id="IPR036852">
    <property type="entry name" value="Peptidase_S8/S53_dom_sf"/>
</dbReference>
<dbReference type="SUPFAM" id="SSF52743">
    <property type="entry name" value="Subtilisin-like"/>
    <property type="match status" value="1"/>
</dbReference>
<feature type="non-terminal residue" evidence="6">
    <location>
        <position position="1"/>
    </location>
</feature>
<reference evidence="6" key="1">
    <citation type="journal article" date="2015" name="Nature">
        <title>Complex archaea that bridge the gap between prokaryotes and eukaryotes.</title>
        <authorList>
            <person name="Spang A."/>
            <person name="Saw J.H."/>
            <person name="Jorgensen S.L."/>
            <person name="Zaremba-Niedzwiedzka K."/>
            <person name="Martijn J."/>
            <person name="Lind A.E."/>
            <person name="van Eijk R."/>
            <person name="Schleper C."/>
            <person name="Guy L."/>
            <person name="Ettema T.J."/>
        </authorList>
    </citation>
    <scope>NUCLEOTIDE SEQUENCE</scope>
</reference>
<dbReference type="GO" id="GO:0004252">
    <property type="term" value="F:serine-type endopeptidase activity"/>
    <property type="evidence" value="ECO:0007669"/>
    <property type="project" value="InterPro"/>
</dbReference>
<sequence length="209" mass="22802">TQDGFTKPDLVAPGRRIVSDIDTNSYLAQTYSDRIVDKKYFRMSGTSMAAPVVSGMVALILEEHPEFTPGQVKYVLLDSDRDVLGDDTADAVLADEAVFYTETPGDTDEGLTPSNLLFRPAVVVPPGIVAYVLGADNPVAKAAIIGLDLEAAGIAGATLETVDWSAIKWNAIKWDAIKWDAIKWDAIKWDAIKWDAIKWSAIKWSAFPE</sequence>
<dbReference type="InterPro" id="IPR000209">
    <property type="entry name" value="Peptidase_S8/S53_dom"/>
</dbReference>
<protein>
    <recommendedName>
        <fullName evidence="5">Peptidase S8/S53 domain-containing protein</fullName>
    </recommendedName>
</protein>
<name>A0A0F9BJR5_9ZZZZ</name>
<keyword evidence="4" id="KW-0720">Serine protease</keyword>
<dbReference type="InterPro" id="IPR050131">
    <property type="entry name" value="Peptidase_S8_subtilisin-like"/>
</dbReference>
<dbReference type="GO" id="GO:0006508">
    <property type="term" value="P:proteolysis"/>
    <property type="evidence" value="ECO:0007669"/>
    <property type="project" value="UniProtKB-KW"/>
</dbReference>
<organism evidence="6">
    <name type="scientific">marine sediment metagenome</name>
    <dbReference type="NCBI Taxonomy" id="412755"/>
    <lineage>
        <taxon>unclassified sequences</taxon>
        <taxon>metagenomes</taxon>
        <taxon>ecological metagenomes</taxon>
    </lineage>
</organism>
<keyword evidence="3" id="KW-0378">Hydrolase</keyword>
<dbReference type="AlphaFoldDB" id="A0A0F9BJR5"/>
<evidence type="ECO:0000256" key="4">
    <source>
        <dbReference type="ARBA" id="ARBA00022825"/>
    </source>
</evidence>
<dbReference type="Pfam" id="PF00082">
    <property type="entry name" value="Peptidase_S8"/>
    <property type="match status" value="1"/>
</dbReference>
<evidence type="ECO:0000256" key="2">
    <source>
        <dbReference type="ARBA" id="ARBA00022670"/>
    </source>
</evidence>
<dbReference type="PANTHER" id="PTHR43806">
    <property type="entry name" value="PEPTIDASE S8"/>
    <property type="match status" value="1"/>
</dbReference>